<name>A0ACC0AY52_CATRO</name>
<protein>
    <submittedName>
        <fullName evidence="1">Uncharacterized protein</fullName>
    </submittedName>
</protein>
<keyword evidence="2" id="KW-1185">Reference proteome</keyword>
<gene>
    <name evidence="1" type="ORF">M9H77_23704</name>
</gene>
<evidence type="ECO:0000313" key="2">
    <source>
        <dbReference type="Proteomes" id="UP001060085"/>
    </source>
</evidence>
<reference evidence="2" key="1">
    <citation type="journal article" date="2023" name="Nat. Plants">
        <title>Single-cell RNA sequencing provides a high-resolution roadmap for understanding the multicellular compartmentation of specialized metabolism.</title>
        <authorList>
            <person name="Sun S."/>
            <person name="Shen X."/>
            <person name="Li Y."/>
            <person name="Li Y."/>
            <person name="Wang S."/>
            <person name="Li R."/>
            <person name="Zhang H."/>
            <person name="Shen G."/>
            <person name="Guo B."/>
            <person name="Wei J."/>
            <person name="Xu J."/>
            <person name="St-Pierre B."/>
            <person name="Chen S."/>
            <person name="Sun C."/>
        </authorList>
    </citation>
    <scope>NUCLEOTIDE SEQUENCE [LARGE SCALE GENOMIC DNA]</scope>
</reference>
<proteinExistence type="predicted"/>
<sequence>MGWDGLIVYSISNDQNITLSVVPSVEDVKNTLFSFINEKSPSPNGTTLSVYKAYWPIVGELRIDSFNWSAFEWFEVLLDCNNDFPSSSEHKNELLTYAMVVLETMWMMRNRAIHGRVIPDWKELSDHIGRKADGYWEAGREERCDVFGMWSRKENVGDSFGAEAEAAKNLLSSWDRIQKIVFEDDALLSFKLSKAA</sequence>
<dbReference type="Proteomes" id="UP001060085">
    <property type="component" value="Linkage Group LG05"/>
</dbReference>
<organism evidence="1 2">
    <name type="scientific">Catharanthus roseus</name>
    <name type="common">Madagascar periwinkle</name>
    <name type="synonym">Vinca rosea</name>
    <dbReference type="NCBI Taxonomy" id="4058"/>
    <lineage>
        <taxon>Eukaryota</taxon>
        <taxon>Viridiplantae</taxon>
        <taxon>Streptophyta</taxon>
        <taxon>Embryophyta</taxon>
        <taxon>Tracheophyta</taxon>
        <taxon>Spermatophyta</taxon>
        <taxon>Magnoliopsida</taxon>
        <taxon>eudicotyledons</taxon>
        <taxon>Gunneridae</taxon>
        <taxon>Pentapetalae</taxon>
        <taxon>asterids</taxon>
        <taxon>lamiids</taxon>
        <taxon>Gentianales</taxon>
        <taxon>Apocynaceae</taxon>
        <taxon>Rauvolfioideae</taxon>
        <taxon>Vinceae</taxon>
        <taxon>Catharanthinae</taxon>
        <taxon>Catharanthus</taxon>
    </lineage>
</organism>
<evidence type="ECO:0000313" key="1">
    <source>
        <dbReference type="EMBL" id="KAI5664381.1"/>
    </source>
</evidence>
<comment type="caution">
    <text evidence="1">The sequence shown here is derived from an EMBL/GenBank/DDBJ whole genome shotgun (WGS) entry which is preliminary data.</text>
</comment>
<dbReference type="EMBL" id="CM044705">
    <property type="protein sequence ID" value="KAI5664381.1"/>
    <property type="molecule type" value="Genomic_DNA"/>
</dbReference>
<accession>A0ACC0AY52</accession>